<comment type="caution">
    <text evidence="5">The sequence shown here is derived from an EMBL/GenBank/DDBJ whole genome shotgun (WGS) entry which is preliminary data.</text>
</comment>
<evidence type="ECO:0000256" key="1">
    <source>
        <dbReference type="ARBA" id="ARBA00007637"/>
    </source>
</evidence>
<protein>
    <submittedName>
        <fullName evidence="5">Nucleoside-diphosphate-sugar epimerase</fullName>
    </submittedName>
</protein>
<dbReference type="Pfam" id="PF01370">
    <property type="entry name" value="Epimerase"/>
    <property type="match status" value="1"/>
</dbReference>
<gene>
    <name evidence="5" type="ORF">JOF29_004042</name>
</gene>
<evidence type="ECO:0000259" key="4">
    <source>
        <dbReference type="Pfam" id="PF01370"/>
    </source>
</evidence>
<dbReference type="Gene3D" id="3.40.50.720">
    <property type="entry name" value="NAD(P)-binding Rossmann-like Domain"/>
    <property type="match status" value="1"/>
</dbReference>
<dbReference type="PANTHER" id="PTHR43103:SF5">
    <property type="entry name" value="4-EPIMERASE, PUTATIVE (AFU_ORTHOLOGUE AFUA_7G00360)-RELATED"/>
    <property type="match status" value="1"/>
</dbReference>
<feature type="domain" description="NAD-dependent epimerase/dehydratase" evidence="4">
    <location>
        <begin position="9"/>
        <end position="181"/>
    </location>
</feature>
<comment type="similarity">
    <text evidence="1">Belongs to the NAD(P)-dependent epimerase/dehydratase family.</text>
</comment>
<dbReference type="InterPro" id="IPR036291">
    <property type="entry name" value="NAD(P)-bd_dom_sf"/>
</dbReference>
<dbReference type="InterPro" id="IPR001509">
    <property type="entry name" value="Epimerase_deHydtase"/>
</dbReference>
<keyword evidence="6" id="KW-1185">Reference proteome</keyword>
<proteinExistence type="inferred from homology"/>
<dbReference type="RefSeq" id="WP_307863477.1">
    <property type="nucleotide sequence ID" value="NZ_BAAAVU010000006.1"/>
</dbReference>
<accession>A0ABS4UN30</accession>
<name>A0ABS4UN30_9ACTN</name>
<evidence type="ECO:0000313" key="6">
    <source>
        <dbReference type="Proteomes" id="UP000755585"/>
    </source>
</evidence>
<dbReference type="SUPFAM" id="SSF51735">
    <property type="entry name" value="NAD(P)-binding Rossmann-fold domains"/>
    <property type="match status" value="1"/>
</dbReference>
<evidence type="ECO:0000256" key="2">
    <source>
        <dbReference type="ARBA" id="ARBA00023002"/>
    </source>
</evidence>
<reference evidence="5 6" key="1">
    <citation type="submission" date="2021-03" db="EMBL/GenBank/DDBJ databases">
        <title>Sequencing the genomes of 1000 actinobacteria strains.</title>
        <authorList>
            <person name="Klenk H.-P."/>
        </authorList>
    </citation>
    <scope>NUCLEOTIDE SEQUENCE [LARGE SCALE GENOMIC DNA]</scope>
    <source>
        <strain evidence="5 6">DSM 18824</strain>
    </source>
</reference>
<organism evidence="5 6">
    <name type="scientific">Kribbella aluminosa</name>
    <dbReference type="NCBI Taxonomy" id="416017"/>
    <lineage>
        <taxon>Bacteria</taxon>
        <taxon>Bacillati</taxon>
        <taxon>Actinomycetota</taxon>
        <taxon>Actinomycetes</taxon>
        <taxon>Propionibacteriales</taxon>
        <taxon>Kribbellaceae</taxon>
        <taxon>Kribbella</taxon>
    </lineage>
</organism>
<dbReference type="Proteomes" id="UP000755585">
    <property type="component" value="Unassembled WGS sequence"/>
</dbReference>
<evidence type="ECO:0000313" key="5">
    <source>
        <dbReference type="EMBL" id="MBP2352959.1"/>
    </source>
</evidence>
<keyword evidence="3" id="KW-0520">NAD</keyword>
<evidence type="ECO:0000256" key="3">
    <source>
        <dbReference type="ARBA" id="ARBA00023027"/>
    </source>
</evidence>
<dbReference type="PANTHER" id="PTHR43103">
    <property type="entry name" value="NUCLEOSIDE-DIPHOSPHATE-SUGAR EPIMERASE"/>
    <property type="match status" value="1"/>
</dbReference>
<keyword evidence="2" id="KW-0560">Oxidoreductase</keyword>
<dbReference type="EMBL" id="JAGINT010000001">
    <property type="protein sequence ID" value="MBP2352959.1"/>
    <property type="molecule type" value="Genomic_DNA"/>
</dbReference>
<sequence length="297" mass="32098">MSELNGRRVLVTGAAGRIGLVTVEHLNALGAKVTALSNVPHPDLKADRVLIGDTRSEADVARALEGAEYVVHLAALPHPSAGTPYDVYSINVVSTFNVLAQAGASGIGRAVIASSINATGVPFNPHEIRPAYFPWDEKAPSDVGDWYSLSKQNDENTARMAWRRWGIDVVAFRFPHVNSADALERMAGHVKENPVSGLREAWTYLDTRDAAYVVELGLTAPLSGAHTFFVAAGTSSAPYATEDLLDAYAPDVPRLRRFVGREVPMDLTAVRTMLGFQARHELDLPTLPLPLPLSLEL</sequence>